<sequence>MRRRRAAAAVTAAAALTAPLLLAASPAADREDPGGAKDPAAAADALAARLVRHADAQDAYRHLAAFQRIADAHGGNRAAGTPGGDATAAYLRKALQRAGYRVTTVPFAFTYAEALAEKLGVTVPGTSPRDIDVALMTYTVSTPEGGLTAPLAALPAGSAEGDGTPDGTPGCEPSDYATRDVKGKAVLIPRGACSFAAKQKAAATAGAVAALIVNNADGPLRGTLGDPSAAAIPTGGVTREDGKALAAAAAKAGTTVTLDLRERREKRTAHNVIAETRGGDPSRTVMAGAHLDSVVEGPGVNDNGSGSAGLLEVALELARAERHPADRVRFAWWDAEEFGLLGSTDYVSALSAAERESIRLYLNFDMIASPNAAQFVYDGDDSDRKGEGPGPAGSAQLERGITAYLDSRGLRHLGTDFDGRSDYGPFIEAGIPAGGTFTGAEGVKTEEMAALFGGTAGKPFDPCYHQACDDLDNLSMKAFDVNIDVIAHAVGSYAHDLSPLSAPVPAAAQAPAATTATAGRPAEGPRPGHAGITR</sequence>
<comment type="caution">
    <text evidence="12">The sequence shown here is derived from an EMBL/GenBank/DDBJ whole genome shotgun (WGS) entry which is preliminary data.</text>
</comment>
<evidence type="ECO:0000259" key="10">
    <source>
        <dbReference type="Pfam" id="PF02225"/>
    </source>
</evidence>
<dbReference type="InterPro" id="IPR045175">
    <property type="entry name" value="M28_fam"/>
</dbReference>
<evidence type="ECO:0000256" key="7">
    <source>
        <dbReference type="ARBA" id="ARBA00022833"/>
    </source>
</evidence>
<dbReference type="Gene3D" id="3.40.630.10">
    <property type="entry name" value="Zn peptidases"/>
    <property type="match status" value="1"/>
</dbReference>
<dbReference type="PANTHER" id="PTHR12147">
    <property type="entry name" value="METALLOPEPTIDASE M28 FAMILY MEMBER"/>
    <property type="match status" value="1"/>
</dbReference>
<feature type="compositionally biased region" description="Low complexity" evidence="8">
    <location>
        <begin position="511"/>
        <end position="522"/>
    </location>
</feature>
<dbReference type="Pfam" id="PF02225">
    <property type="entry name" value="PA"/>
    <property type="match status" value="1"/>
</dbReference>
<dbReference type="InterPro" id="IPR007484">
    <property type="entry name" value="Peptidase_M28"/>
</dbReference>
<organism evidence="12 13">
    <name type="scientific">Streptomyces fragilis</name>
    <dbReference type="NCBI Taxonomy" id="67301"/>
    <lineage>
        <taxon>Bacteria</taxon>
        <taxon>Bacillati</taxon>
        <taxon>Actinomycetota</taxon>
        <taxon>Actinomycetes</taxon>
        <taxon>Kitasatosporales</taxon>
        <taxon>Streptomycetaceae</taxon>
        <taxon>Streptomyces</taxon>
    </lineage>
</organism>
<evidence type="ECO:0000256" key="1">
    <source>
        <dbReference type="ARBA" id="ARBA00005957"/>
    </source>
</evidence>
<keyword evidence="2" id="KW-0031">Aminopeptidase</keyword>
<reference evidence="12 13" key="1">
    <citation type="submission" date="2024-06" db="EMBL/GenBank/DDBJ databases">
        <title>The Natural Products Discovery Center: Release of the First 8490 Sequenced Strains for Exploring Actinobacteria Biosynthetic Diversity.</title>
        <authorList>
            <person name="Kalkreuter E."/>
            <person name="Kautsar S.A."/>
            <person name="Yang D."/>
            <person name="Bader C.D."/>
            <person name="Teijaro C.N."/>
            <person name="Fluegel L."/>
            <person name="Davis C.M."/>
            <person name="Simpson J.R."/>
            <person name="Lauterbach L."/>
            <person name="Steele A.D."/>
            <person name="Gui C."/>
            <person name="Meng S."/>
            <person name="Li G."/>
            <person name="Viehrig K."/>
            <person name="Ye F."/>
            <person name="Su P."/>
            <person name="Kiefer A.F."/>
            <person name="Nichols A."/>
            <person name="Cepeda A.J."/>
            <person name="Yan W."/>
            <person name="Fan B."/>
            <person name="Jiang Y."/>
            <person name="Adhikari A."/>
            <person name="Zheng C.-J."/>
            <person name="Schuster L."/>
            <person name="Cowan T.M."/>
            <person name="Smanski M.J."/>
            <person name="Chevrette M.G."/>
            <person name="De Carvalho L.P.S."/>
            <person name="Shen B."/>
        </authorList>
    </citation>
    <scope>NUCLEOTIDE SEQUENCE [LARGE SCALE GENOMIC DNA]</scope>
    <source>
        <strain evidence="12 13">NPDC038104</strain>
    </source>
</reference>
<feature type="region of interest" description="Disordered" evidence="8">
    <location>
        <begin position="511"/>
        <end position="534"/>
    </location>
</feature>
<keyword evidence="5 9" id="KW-0732">Signal</keyword>
<evidence type="ECO:0000256" key="9">
    <source>
        <dbReference type="SAM" id="SignalP"/>
    </source>
</evidence>
<gene>
    <name evidence="12" type="ORF">AB0E65_28900</name>
</gene>
<keyword evidence="4" id="KW-0479">Metal-binding</keyword>
<feature type="domain" description="PA" evidence="10">
    <location>
        <begin position="160"/>
        <end position="245"/>
    </location>
</feature>
<keyword evidence="6" id="KW-0378">Hydrolase</keyword>
<dbReference type="InterPro" id="IPR046450">
    <property type="entry name" value="PA_dom_sf"/>
</dbReference>
<evidence type="ECO:0000256" key="2">
    <source>
        <dbReference type="ARBA" id="ARBA00022438"/>
    </source>
</evidence>
<dbReference type="Pfam" id="PF04389">
    <property type="entry name" value="Peptidase_M28"/>
    <property type="match status" value="1"/>
</dbReference>
<dbReference type="Proteomes" id="UP001550850">
    <property type="component" value="Unassembled WGS sequence"/>
</dbReference>
<feature type="signal peptide" evidence="9">
    <location>
        <begin position="1"/>
        <end position="23"/>
    </location>
</feature>
<comment type="similarity">
    <text evidence="1">Belongs to the peptidase M28 family. M28A subfamily.</text>
</comment>
<evidence type="ECO:0000256" key="6">
    <source>
        <dbReference type="ARBA" id="ARBA00022801"/>
    </source>
</evidence>
<dbReference type="InterPro" id="IPR003137">
    <property type="entry name" value="PA_domain"/>
</dbReference>
<evidence type="ECO:0000313" key="12">
    <source>
        <dbReference type="EMBL" id="MEU3558193.1"/>
    </source>
</evidence>
<dbReference type="PANTHER" id="PTHR12147:SF26">
    <property type="entry name" value="PEPTIDASE M28 DOMAIN-CONTAINING PROTEIN"/>
    <property type="match status" value="1"/>
</dbReference>
<evidence type="ECO:0000256" key="8">
    <source>
        <dbReference type="SAM" id="MobiDB-lite"/>
    </source>
</evidence>
<dbReference type="RefSeq" id="WP_108954416.1">
    <property type="nucleotide sequence ID" value="NZ_BEVZ01000004.1"/>
</dbReference>
<dbReference type="Gene3D" id="3.50.30.30">
    <property type="match status" value="1"/>
</dbReference>
<evidence type="ECO:0000256" key="3">
    <source>
        <dbReference type="ARBA" id="ARBA00022670"/>
    </source>
</evidence>
<accession>A0ABV2YR23</accession>
<proteinExistence type="inferred from homology"/>
<evidence type="ECO:0000259" key="11">
    <source>
        <dbReference type="Pfam" id="PF04389"/>
    </source>
</evidence>
<dbReference type="CDD" id="cd03876">
    <property type="entry name" value="M28_SGAP_like"/>
    <property type="match status" value="1"/>
</dbReference>
<evidence type="ECO:0000256" key="5">
    <source>
        <dbReference type="ARBA" id="ARBA00022729"/>
    </source>
</evidence>
<evidence type="ECO:0000313" key="13">
    <source>
        <dbReference type="Proteomes" id="UP001550850"/>
    </source>
</evidence>
<evidence type="ECO:0000256" key="4">
    <source>
        <dbReference type="ARBA" id="ARBA00022723"/>
    </source>
</evidence>
<dbReference type="EMBL" id="JBEZUR010000088">
    <property type="protein sequence ID" value="MEU3558193.1"/>
    <property type="molecule type" value="Genomic_DNA"/>
</dbReference>
<feature type="chain" id="PRO_5045335654" evidence="9">
    <location>
        <begin position="24"/>
        <end position="534"/>
    </location>
</feature>
<keyword evidence="7" id="KW-0862">Zinc</keyword>
<protein>
    <submittedName>
        <fullName evidence="12">M28 family metallopeptidase</fullName>
    </submittedName>
</protein>
<dbReference type="InterPro" id="IPR041756">
    <property type="entry name" value="M28_SGAP-like"/>
</dbReference>
<dbReference type="SUPFAM" id="SSF52025">
    <property type="entry name" value="PA domain"/>
    <property type="match status" value="1"/>
</dbReference>
<keyword evidence="13" id="KW-1185">Reference proteome</keyword>
<feature type="domain" description="Peptidase M28" evidence="11">
    <location>
        <begin position="271"/>
        <end position="489"/>
    </location>
</feature>
<dbReference type="SUPFAM" id="SSF53187">
    <property type="entry name" value="Zn-dependent exopeptidases"/>
    <property type="match status" value="1"/>
</dbReference>
<keyword evidence="3" id="KW-0645">Protease</keyword>
<name>A0ABV2YR23_9ACTN</name>